<accession>A0ABV4RIX2</accession>
<feature type="region of interest" description="Disordered" evidence="1">
    <location>
        <begin position="96"/>
        <end position="125"/>
    </location>
</feature>
<keyword evidence="3" id="KW-1185">Reference proteome</keyword>
<dbReference type="EMBL" id="JBGOGF010000010">
    <property type="protein sequence ID" value="MFA1773116.1"/>
    <property type="molecule type" value="Genomic_DNA"/>
</dbReference>
<dbReference type="RefSeq" id="WP_188686554.1">
    <property type="nucleotide sequence ID" value="NZ_BMMG01000003.1"/>
</dbReference>
<organism evidence="2 3">
    <name type="scientific">Rufibacter glacialis</name>
    <dbReference type="NCBI Taxonomy" id="1259555"/>
    <lineage>
        <taxon>Bacteria</taxon>
        <taxon>Pseudomonadati</taxon>
        <taxon>Bacteroidota</taxon>
        <taxon>Cytophagia</taxon>
        <taxon>Cytophagales</taxon>
        <taxon>Hymenobacteraceae</taxon>
        <taxon>Rufibacter</taxon>
    </lineage>
</organism>
<proteinExistence type="predicted"/>
<evidence type="ECO:0008006" key="4">
    <source>
        <dbReference type="Google" id="ProtNLM"/>
    </source>
</evidence>
<sequence>MSSMNKAAFLNIVRQVAPIQDQEVDDLERLVVSFPYCQTAHVLLAKAAHDRGSMLSTQKLRRAAAHVSNRQLLKQLVYAYPALEEAPVLPQEQIMEQEPAPPPVSEPFTENQPLNAPEETEEELLLTSTEALEPTAPALSLAEPEVEEQPLVAEEIDEPAVAQEFEEAPVQEPMELLPVLEETEEEETTEDLTALEEQDLMLPAPAEEEILVEELPLEEPLAEEAEASYSDLTSFPENNSETAVEETFVEEEDIELPEDISLSEEEDNLDELLELIQINSLSTFNLPYPSVDLSHEEIISELTSGINNREQETEEEIILPINTDSNLPAQVKALVAPEEDPGLSAYLQIAELDSLYDTSGYEFPTLKLPEVPSPASDADNAQDPYLSIFTQNNLAYWMGSSRLGESIQLKDDLTSATPFYFQPELILEHVKGKAEPAPAPDVAPMAKLDQQLDIINQFLKTTPKRKTLANAQLTLEPQEDLSAKSSKIKKTLVSENLALIFIKQGKGKKAVKIYEQLIVKFPEKKSYFAEQIEKLRNE</sequence>
<reference evidence="2 3" key="1">
    <citation type="submission" date="2024-08" db="EMBL/GenBank/DDBJ databases">
        <authorList>
            <person name="Wei W."/>
        </authorList>
    </citation>
    <scope>NUCLEOTIDE SEQUENCE [LARGE SCALE GENOMIC DNA]</scope>
    <source>
        <strain evidence="2 3">XU2</strain>
    </source>
</reference>
<feature type="compositionally biased region" description="Acidic residues" evidence="1">
    <location>
        <begin position="243"/>
        <end position="253"/>
    </location>
</feature>
<gene>
    <name evidence="2" type="ORF">ACD591_17585</name>
</gene>
<evidence type="ECO:0000313" key="2">
    <source>
        <dbReference type="EMBL" id="MFA1773116.1"/>
    </source>
</evidence>
<dbReference type="Proteomes" id="UP001570846">
    <property type="component" value="Unassembled WGS sequence"/>
</dbReference>
<name>A0ABV4RIX2_9BACT</name>
<evidence type="ECO:0000313" key="3">
    <source>
        <dbReference type="Proteomes" id="UP001570846"/>
    </source>
</evidence>
<evidence type="ECO:0000256" key="1">
    <source>
        <dbReference type="SAM" id="MobiDB-lite"/>
    </source>
</evidence>
<feature type="compositionally biased region" description="Polar residues" evidence="1">
    <location>
        <begin position="230"/>
        <end position="240"/>
    </location>
</feature>
<comment type="caution">
    <text evidence="2">The sequence shown here is derived from an EMBL/GenBank/DDBJ whole genome shotgun (WGS) entry which is preliminary data.</text>
</comment>
<feature type="region of interest" description="Disordered" evidence="1">
    <location>
        <begin position="223"/>
        <end position="253"/>
    </location>
</feature>
<protein>
    <recommendedName>
        <fullName evidence="4">Tetratricopeptide repeat protein</fullName>
    </recommendedName>
</protein>